<dbReference type="GO" id="GO:0009236">
    <property type="term" value="P:cobalamin biosynthetic process"/>
    <property type="evidence" value="ECO:0007669"/>
    <property type="project" value="InterPro"/>
</dbReference>
<dbReference type="InterPro" id="IPR027417">
    <property type="entry name" value="P-loop_NTPase"/>
</dbReference>
<dbReference type="GO" id="GO:0008817">
    <property type="term" value="F:corrinoid adenosyltransferase activity"/>
    <property type="evidence" value="ECO:0007669"/>
    <property type="project" value="InterPro"/>
</dbReference>
<proteinExistence type="predicted"/>
<comment type="caution">
    <text evidence="1">The sequence shown here is derived from an EMBL/GenBank/DDBJ whole genome shotgun (WGS) entry which is preliminary data.</text>
</comment>
<dbReference type="GO" id="GO:0005524">
    <property type="term" value="F:ATP binding"/>
    <property type="evidence" value="ECO:0007669"/>
    <property type="project" value="InterPro"/>
</dbReference>
<protein>
    <submittedName>
        <fullName evidence="1">Cob(I)yrinic acid a,c-diamide adenosyltransferase</fullName>
    </submittedName>
</protein>
<reference evidence="1" key="1">
    <citation type="journal article" date="2020" name="mSystems">
        <title>Genome- and Community-Level Interaction Insights into Carbon Utilization and Element Cycling Functions of Hydrothermarchaeota in Hydrothermal Sediment.</title>
        <authorList>
            <person name="Zhou Z."/>
            <person name="Liu Y."/>
            <person name="Xu W."/>
            <person name="Pan J."/>
            <person name="Luo Z.H."/>
            <person name="Li M."/>
        </authorList>
    </citation>
    <scope>NUCLEOTIDE SEQUENCE [LARGE SCALE GENOMIC DNA]</scope>
    <source>
        <strain evidence="1">HyVt-237</strain>
    </source>
</reference>
<dbReference type="PANTHER" id="PTHR46638">
    <property type="entry name" value="CORRINOID ADENOSYLTRANSFERASE"/>
    <property type="match status" value="1"/>
</dbReference>
<dbReference type="SUPFAM" id="SSF52540">
    <property type="entry name" value="P-loop containing nucleoside triphosphate hydrolases"/>
    <property type="match status" value="1"/>
</dbReference>
<dbReference type="EMBL" id="DRBW01000165">
    <property type="protein sequence ID" value="HDM90378.1"/>
    <property type="molecule type" value="Genomic_DNA"/>
</dbReference>
<gene>
    <name evidence="1" type="ORF">ENG67_04115</name>
</gene>
<dbReference type="InterPro" id="IPR003724">
    <property type="entry name" value="CblAdoTrfase_CobA"/>
</dbReference>
<organism evidence="1">
    <name type="scientific">candidate division WOR-3 bacterium</name>
    <dbReference type="NCBI Taxonomy" id="2052148"/>
    <lineage>
        <taxon>Bacteria</taxon>
        <taxon>Bacteria division WOR-3</taxon>
    </lineage>
</organism>
<feature type="non-terminal residue" evidence="1">
    <location>
        <position position="1"/>
    </location>
</feature>
<evidence type="ECO:0000313" key="1">
    <source>
        <dbReference type="EMBL" id="HDM90378.1"/>
    </source>
</evidence>
<dbReference type="AlphaFoldDB" id="A0A7C0XD93"/>
<dbReference type="Pfam" id="PF02572">
    <property type="entry name" value="CobA_CobO_BtuR"/>
    <property type="match status" value="1"/>
</dbReference>
<dbReference type="Proteomes" id="UP000885931">
    <property type="component" value="Unassembled WGS sequence"/>
</dbReference>
<name>A0A7C0XD93_UNCW3</name>
<dbReference type="PANTHER" id="PTHR46638:SF1">
    <property type="entry name" value="CORRINOID ADENOSYLTRANSFERASE"/>
    <property type="match status" value="1"/>
</dbReference>
<sequence length="132" mass="14821">GCETGEIKAAAKFPENIKIELFGSPSFVKPGKPDERDVELAKLGLRKARDAMLSGDYDIVILDEVNVALKMGLLDLEEVMDLIRKKPEHVDLVLTGRYAPPELIDVADLVSEIREVKHYFRKGVRARKGIEY</sequence>
<accession>A0A7C0XD93</accession>
<dbReference type="Gene3D" id="3.40.50.300">
    <property type="entry name" value="P-loop containing nucleotide triphosphate hydrolases"/>
    <property type="match status" value="1"/>
</dbReference>